<dbReference type="InterPro" id="IPR040855">
    <property type="entry name" value="ORC_WH_C"/>
</dbReference>
<dbReference type="Proteomes" id="UP000286097">
    <property type="component" value="Unassembled WGS sequence"/>
</dbReference>
<evidence type="ECO:0000256" key="1">
    <source>
        <dbReference type="ARBA" id="ARBA00004123"/>
    </source>
</evidence>
<evidence type="ECO:0000313" key="9">
    <source>
        <dbReference type="EMBL" id="RMX69799.1"/>
    </source>
</evidence>
<dbReference type="InterPro" id="IPR045667">
    <property type="entry name" value="ORC3_N"/>
</dbReference>
<evidence type="ECO:0000256" key="2">
    <source>
        <dbReference type="ARBA" id="ARBA00010977"/>
    </source>
</evidence>
<dbReference type="EMBL" id="QLLG01000013">
    <property type="protein sequence ID" value="RMX69799.1"/>
    <property type="molecule type" value="Genomic_DNA"/>
</dbReference>
<dbReference type="EMBL" id="QKXF01000309">
    <property type="protein sequence ID" value="RQM12796.1"/>
    <property type="molecule type" value="Genomic_DNA"/>
</dbReference>
<dbReference type="GO" id="GO:0031261">
    <property type="term" value="C:DNA replication preinitiation complex"/>
    <property type="evidence" value="ECO:0007669"/>
    <property type="project" value="TreeGrafter"/>
</dbReference>
<feature type="domain" description="Origin recognition complex subunit 3 N-terminal" evidence="7">
    <location>
        <begin position="354"/>
        <end position="514"/>
    </location>
</feature>
<reference evidence="11 12" key="1">
    <citation type="submission" date="2018-06" db="EMBL/GenBank/DDBJ databases">
        <title>Comparative genomics of downy mildews reveals potential adaptations to biotrophy.</title>
        <authorList>
            <person name="Fletcher K."/>
            <person name="Klosterman S.J."/>
            <person name="Derevnina L."/>
            <person name="Martin F."/>
            <person name="Koike S."/>
            <person name="Reyes Chin-Wo S."/>
            <person name="Mou B."/>
            <person name="Michelmore R."/>
        </authorList>
    </citation>
    <scope>NUCLEOTIDE SEQUENCE [LARGE SCALE GENOMIC DNA]</scope>
    <source>
        <strain evidence="10 12">R13</strain>
        <strain evidence="9 11">R14</strain>
    </source>
</reference>
<dbReference type="PANTHER" id="PTHR12748">
    <property type="entry name" value="ORIGIN RECOGNITION COMPLEX SUBUNIT 3"/>
    <property type="match status" value="1"/>
</dbReference>
<dbReference type="InterPro" id="IPR020795">
    <property type="entry name" value="ORC3"/>
</dbReference>
<dbReference type="GO" id="GO:0003688">
    <property type="term" value="F:DNA replication origin binding"/>
    <property type="evidence" value="ECO:0007669"/>
    <property type="project" value="TreeGrafter"/>
</dbReference>
<name>A0A3M6VSQ3_9STRA</name>
<evidence type="ECO:0000256" key="4">
    <source>
        <dbReference type="ARBA" id="ARBA00023125"/>
    </source>
</evidence>
<evidence type="ECO:0000256" key="5">
    <source>
        <dbReference type="ARBA" id="ARBA00023242"/>
    </source>
</evidence>
<evidence type="ECO:0000256" key="6">
    <source>
        <dbReference type="SAM" id="MobiDB-lite"/>
    </source>
</evidence>
<feature type="compositionally biased region" description="Acidic residues" evidence="6">
    <location>
        <begin position="166"/>
        <end position="177"/>
    </location>
</feature>
<keyword evidence="3" id="KW-0235">DNA replication</keyword>
<feature type="domain" description="Origin recognition complex subunit 3 winged helix C-terminal" evidence="8">
    <location>
        <begin position="805"/>
        <end position="905"/>
    </location>
</feature>
<keyword evidence="5" id="KW-0539">Nucleus</keyword>
<evidence type="ECO:0000256" key="3">
    <source>
        <dbReference type="ARBA" id="ARBA00022705"/>
    </source>
</evidence>
<dbReference type="PANTHER" id="PTHR12748:SF0">
    <property type="entry name" value="ORIGIN RECOGNITION COMPLEX SUBUNIT 3"/>
    <property type="match status" value="1"/>
</dbReference>
<evidence type="ECO:0000259" key="8">
    <source>
        <dbReference type="Pfam" id="PF18137"/>
    </source>
</evidence>
<dbReference type="AlphaFoldDB" id="A0A3M6VSQ3"/>
<dbReference type="Pfam" id="PF18137">
    <property type="entry name" value="WHD_ORC"/>
    <property type="match status" value="1"/>
</dbReference>
<evidence type="ECO:0000259" key="7">
    <source>
        <dbReference type="Pfam" id="PF07034"/>
    </source>
</evidence>
<proteinExistence type="inferred from homology"/>
<sequence length="906" mass="102806">MESGTAVAQISTTSLLSSRRGRDYNAPVLFPEFHAIPTAAIITGTDATSSNLWVGPLMQKLRRTFPLCLVVPRDVTSARRFIEWLTARLEKLCAMKHKEEHWLEELVENFDLLPLNMPPVAVENSGRRLTRHERVKTAGVAGEMVDGNVQDEENKQMDDICYDSISESEDSGDDDTDFGSSRRGKSKRRRLAPVVYGRWTISKLLSTIKRGIDELVSPTCGNTCCEWVAMLGELVHDRLQEALTWVKKLQEKDEEIVSRSIACFDEAVDWLQHKIVTAQDTAPKLLNAAPDSNNPTTSYIGITEMALALMLQRVYLQYVSFLEECAIDRIVVNDRRRIVKQKICKHENYYSLESDGESQSLMSPQTCCTSQPFLLLCIEQLESFSQLVFGDFLEIWIHFVRQQQETHHAGEKFSGMLGFVIGVASATSPALRRLDLAVTNRLELQFFSLVDSRKCFDDVLESLVVKARLPLSFSGEVVRAIARRHHRVPSVPRLLHALRFLLFTHFRRCPWSFLALAVDDLPSSGESPVLVASDDAPLPYRVSSWIKRHRRNLIREAQGKPTGCSSALTLWLASCSAFELRDLESRVMSSSSGVMAADDNWITVLETAMLHERRRRARWRMGWDCFRSTCSWLDVRIDGSNEAKHDEQEDLAVTHLALALEGRLGKAPRFMEVLRRLQICRWALVSGMIEDWRASFRVFGSSEDDGEDLETSLCELAMLCAYARTEETPPKMETALRNELVTVFTDRLVSALLHPVPCSVSPADTLVTNWTLLTTVNVLEERLCFKYYDNLQKVLQDAGIGEDNDTAIQVSWVHDVGLAFLFYQESAGARLSLCEWYESFALELKEEAKPVKKNKKKKDKKNNAMMDSAIKSRFVRALCTLRHWGFIKSDAPCNQEQDLIEKLVFI</sequence>
<dbReference type="Proteomes" id="UP000282087">
    <property type="component" value="Unassembled WGS sequence"/>
</dbReference>
<dbReference type="OrthoDB" id="10265211at2759"/>
<dbReference type="GO" id="GO:0005664">
    <property type="term" value="C:nuclear origin of replication recognition complex"/>
    <property type="evidence" value="ECO:0007669"/>
    <property type="project" value="InterPro"/>
</dbReference>
<evidence type="ECO:0000313" key="10">
    <source>
        <dbReference type="EMBL" id="RQM12796.1"/>
    </source>
</evidence>
<protein>
    <submittedName>
        <fullName evidence="9">Uncharacterized protein</fullName>
    </submittedName>
</protein>
<comment type="caution">
    <text evidence="9">The sequence shown here is derived from an EMBL/GenBank/DDBJ whole genome shotgun (WGS) entry which is preliminary data.</text>
</comment>
<accession>A0A3M6VSQ3</accession>
<gene>
    <name evidence="10" type="ORF">DD237_004175</name>
    <name evidence="9" type="ORF">DD238_003700</name>
</gene>
<feature type="region of interest" description="Disordered" evidence="6">
    <location>
        <begin position="165"/>
        <end position="185"/>
    </location>
</feature>
<evidence type="ECO:0000313" key="12">
    <source>
        <dbReference type="Proteomes" id="UP000286097"/>
    </source>
</evidence>
<dbReference type="GO" id="GO:0005656">
    <property type="term" value="C:nuclear pre-replicative complex"/>
    <property type="evidence" value="ECO:0007669"/>
    <property type="project" value="TreeGrafter"/>
</dbReference>
<dbReference type="GO" id="GO:0006270">
    <property type="term" value="P:DNA replication initiation"/>
    <property type="evidence" value="ECO:0007669"/>
    <property type="project" value="TreeGrafter"/>
</dbReference>
<keyword evidence="11" id="KW-1185">Reference proteome</keyword>
<dbReference type="STRING" id="542832.A0A3M6VSQ3"/>
<dbReference type="Pfam" id="PF07034">
    <property type="entry name" value="ORC3_N"/>
    <property type="match status" value="1"/>
</dbReference>
<comment type="subcellular location">
    <subcellularLocation>
        <location evidence="1">Nucleus</location>
    </subcellularLocation>
</comment>
<comment type="similarity">
    <text evidence="2">Belongs to the ORC3 family.</text>
</comment>
<keyword evidence="4" id="KW-0238">DNA-binding</keyword>
<evidence type="ECO:0000313" key="11">
    <source>
        <dbReference type="Proteomes" id="UP000282087"/>
    </source>
</evidence>
<organism evidence="9 11">
    <name type="scientific">Peronospora effusa</name>
    <dbReference type="NCBI Taxonomy" id="542832"/>
    <lineage>
        <taxon>Eukaryota</taxon>
        <taxon>Sar</taxon>
        <taxon>Stramenopiles</taxon>
        <taxon>Oomycota</taxon>
        <taxon>Peronosporomycetes</taxon>
        <taxon>Peronosporales</taxon>
        <taxon>Peronosporaceae</taxon>
        <taxon>Peronospora</taxon>
    </lineage>
</organism>
<dbReference type="VEuPathDB" id="FungiDB:DD237_004175"/>